<evidence type="ECO:0000256" key="3">
    <source>
        <dbReference type="PROSITE-ProRule" id="PRU00192"/>
    </source>
</evidence>
<keyword evidence="2" id="KW-0677">Repeat</keyword>
<dbReference type="InterPro" id="IPR051228">
    <property type="entry name" value="NADPH_Oxidase/PX-Domain"/>
</dbReference>
<evidence type="ECO:0000313" key="7">
    <source>
        <dbReference type="EMBL" id="GMM38185.1"/>
    </source>
</evidence>
<feature type="domain" description="SH3" evidence="5">
    <location>
        <begin position="189"/>
        <end position="252"/>
    </location>
</feature>
<dbReference type="Proteomes" id="UP001360560">
    <property type="component" value="Unassembled WGS sequence"/>
</dbReference>
<dbReference type="Gene3D" id="3.10.20.90">
    <property type="entry name" value="Phosphatidylinositol 3-kinase Catalytic Subunit, Chain A, domain 1"/>
    <property type="match status" value="1"/>
</dbReference>
<dbReference type="GO" id="GO:0043332">
    <property type="term" value="C:mating projection tip"/>
    <property type="evidence" value="ECO:0007669"/>
    <property type="project" value="TreeGrafter"/>
</dbReference>
<dbReference type="PANTHER" id="PTHR15706:SF2">
    <property type="entry name" value="SH3 AND PX DOMAIN-CONTAINING PROTEIN 2A"/>
    <property type="match status" value="1"/>
</dbReference>
<dbReference type="GO" id="GO:0030674">
    <property type="term" value="F:protein-macromolecule adaptor activity"/>
    <property type="evidence" value="ECO:0007669"/>
    <property type="project" value="TreeGrafter"/>
</dbReference>
<dbReference type="GeneID" id="90076174"/>
<dbReference type="SMART" id="SM00326">
    <property type="entry name" value="SH3"/>
    <property type="match status" value="2"/>
</dbReference>
<evidence type="ECO:0000313" key="8">
    <source>
        <dbReference type="Proteomes" id="UP001360560"/>
    </source>
</evidence>
<reference evidence="7 8" key="1">
    <citation type="journal article" date="2023" name="Elife">
        <title>Identification of key yeast species and microbe-microbe interactions impacting larval growth of Drosophila in the wild.</title>
        <authorList>
            <person name="Mure A."/>
            <person name="Sugiura Y."/>
            <person name="Maeda R."/>
            <person name="Honda K."/>
            <person name="Sakurai N."/>
            <person name="Takahashi Y."/>
            <person name="Watada M."/>
            <person name="Katoh T."/>
            <person name="Gotoh A."/>
            <person name="Gotoh Y."/>
            <person name="Taniguchi I."/>
            <person name="Nakamura K."/>
            <person name="Hayashi T."/>
            <person name="Katayama T."/>
            <person name="Uemura T."/>
            <person name="Hattori Y."/>
        </authorList>
    </citation>
    <scope>NUCLEOTIDE SEQUENCE [LARGE SCALE GENOMIC DNA]</scope>
    <source>
        <strain evidence="7 8">SC-9</strain>
    </source>
</reference>
<proteinExistence type="predicted"/>
<dbReference type="Pfam" id="PF00787">
    <property type="entry name" value="PX"/>
    <property type="match status" value="1"/>
</dbReference>
<feature type="compositionally biased region" description="Low complexity" evidence="4">
    <location>
        <begin position="530"/>
        <end position="543"/>
    </location>
</feature>
<dbReference type="SUPFAM" id="SSF64268">
    <property type="entry name" value="PX domain"/>
    <property type="match status" value="1"/>
</dbReference>
<organism evidence="7 8">
    <name type="scientific">Saccharomycopsis crataegensis</name>
    <dbReference type="NCBI Taxonomy" id="43959"/>
    <lineage>
        <taxon>Eukaryota</taxon>
        <taxon>Fungi</taxon>
        <taxon>Dikarya</taxon>
        <taxon>Ascomycota</taxon>
        <taxon>Saccharomycotina</taxon>
        <taxon>Saccharomycetes</taxon>
        <taxon>Saccharomycopsidaceae</taxon>
        <taxon>Saccharomycopsis</taxon>
    </lineage>
</organism>
<dbReference type="InterPro" id="IPR001452">
    <property type="entry name" value="SH3_domain"/>
</dbReference>
<dbReference type="SUPFAM" id="SSF50044">
    <property type="entry name" value="SH3-domain"/>
    <property type="match status" value="2"/>
</dbReference>
<comment type="caution">
    <text evidence="7">The sequence shown here is derived from an EMBL/GenBank/DDBJ whole genome shotgun (WGS) entry which is preliminary data.</text>
</comment>
<feature type="compositionally biased region" description="Low complexity" evidence="4">
    <location>
        <begin position="156"/>
        <end position="167"/>
    </location>
</feature>
<sequence>MIRGIRKSLKGEKTERRASSASGGGSHSRMSSFNGSSSSSFTASLVASSSTSMSAQAASKETPKKIIKATSEYKAQAQGEISFQSGDFFWVVARENDQEFYEVCNPLTNIKGLVPVSHFEVMNQRKRPDSHNTKNNSFIISNLHLSNSPSSISTERFSNSSSRRPSFTNANSQTSNLGLGNNIGTPGQNGILYGVAMYDFEARADSDELDVTKGEYLILCAHHDFEWFIAKPINRLGGPGLVPVAYIKTLNLATKKMSSGDIVEEIKESGLPTVSEWKNKTAKYKATSINLTEEESHYMNNGGSNQFVQQQKTLYEYDDQVTTNSSINNSSNASQQNQHNSSQNSYSIFTSSPYDLETSSLNDKGVFVTDIKIDNFYYSKFDDKHGRYWYHVVAKLSNHKIRSLARYYDDFYEFQAQIKKNFASETSDPSIIPAFPPHYRAVDAQIAVDRFQQLSEYLSAIVHTPEDISKSKPVLMFFNLRDGVDKEFNEDDESIELPSVVGHNEDGQERLRLEAQSKEMVNNTQPPPSLNSSSARSSAVTKESSLSYQMGQLDLKTDSISTGNSEAAMTESKDDIVEGPELTNERPALKISTSTPSSPNPNNVTLLSAGASATPNAALLTAGSSISLSTNMKNVKVKFYYEDDIFAISVPASTTLLDLKTKIASRINYKLEKIKLFVKSKNVADFNDKDGEGDDASKEIDNDEFLTKLMLKDPKLKLIIITDENSG</sequence>
<evidence type="ECO:0000256" key="1">
    <source>
        <dbReference type="ARBA" id="ARBA00022443"/>
    </source>
</evidence>
<dbReference type="Gene3D" id="2.30.30.40">
    <property type="entry name" value="SH3 Domains"/>
    <property type="match status" value="2"/>
</dbReference>
<protein>
    <submittedName>
        <fullName evidence="7">Phosphatidylinositol-3-phosphate-binding protein</fullName>
    </submittedName>
</protein>
<dbReference type="RefSeq" id="XP_064855181.1">
    <property type="nucleotide sequence ID" value="XM_064999109.1"/>
</dbReference>
<accession>A0AAV5QTD5</accession>
<evidence type="ECO:0000259" key="5">
    <source>
        <dbReference type="PROSITE" id="PS50002"/>
    </source>
</evidence>
<feature type="region of interest" description="Disordered" evidence="4">
    <location>
        <begin position="1"/>
        <end position="41"/>
    </location>
</feature>
<feature type="region of interest" description="Disordered" evidence="4">
    <location>
        <begin position="519"/>
        <end position="543"/>
    </location>
</feature>
<feature type="compositionally biased region" description="Basic and acidic residues" evidence="4">
    <location>
        <begin position="9"/>
        <end position="18"/>
    </location>
</feature>
<feature type="compositionally biased region" description="Low complexity" evidence="4">
    <location>
        <begin position="27"/>
        <end position="41"/>
    </location>
</feature>
<keyword evidence="8" id="KW-1185">Reference proteome</keyword>
<dbReference type="PROSITE" id="PS50002">
    <property type="entry name" value="SH3"/>
    <property type="match status" value="2"/>
</dbReference>
<dbReference type="PANTHER" id="PTHR15706">
    <property type="entry name" value="SH3 MULTIPLE DOMAIN"/>
    <property type="match status" value="1"/>
</dbReference>
<feature type="region of interest" description="Disordered" evidence="4">
    <location>
        <begin position="149"/>
        <end position="181"/>
    </location>
</feature>
<dbReference type="EMBL" id="BTFZ01000019">
    <property type="protein sequence ID" value="GMM38185.1"/>
    <property type="molecule type" value="Genomic_DNA"/>
</dbReference>
<dbReference type="InterPro" id="IPR001683">
    <property type="entry name" value="PX_dom"/>
</dbReference>
<dbReference type="GO" id="GO:0000747">
    <property type="term" value="P:conjugation with cellular fusion"/>
    <property type="evidence" value="ECO:0007669"/>
    <property type="project" value="TreeGrafter"/>
</dbReference>
<keyword evidence="1 3" id="KW-0728">SH3 domain</keyword>
<feature type="region of interest" description="Disordered" evidence="4">
    <location>
        <begin position="325"/>
        <end position="346"/>
    </location>
</feature>
<dbReference type="AlphaFoldDB" id="A0AAV5QTD5"/>
<dbReference type="GO" id="GO:0005737">
    <property type="term" value="C:cytoplasm"/>
    <property type="evidence" value="ECO:0007669"/>
    <property type="project" value="TreeGrafter"/>
</dbReference>
<feature type="compositionally biased region" description="Polar residues" evidence="4">
    <location>
        <begin position="168"/>
        <end position="181"/>
    </location>
</feature>
<dbReference type="PROSITE" id="PS50195">
    <property type="entry name" value="PX"/>
    <property type="match status" value="1"/>
</dbReference>
<dbReference type="Gene3D" id="3.30.1520.10">
    <property type="entry name" value="Phox-like domain"/>
    <property type="match status" value="1"/>
</dbReference>
<evidence type="ECO:0000256" key="2">
    <source>
        <dbReference type="ARBA" id="ARBA00022737"/>
    </source>
</evidence>
<dbReference type="Pfam" id="PF00018">
    <property type="entry name" value="SH3_1"/>
    <property type="match status" value="2"/>
</dbReference>
<dbReference type="SMART" id="SM00312">
    <property type="entry name" value="PX"/>
    <property type="match status" value="1"/>
</dbReference>
<name>A0AAV5QTD5_9ASCO</name>
<dbReference type="InterPro" id="IPR036028">
    <property type="entry name" value="SH3-like_dom_sf"/>
</dbReference>
<gene>
    <name evidence="7" type="ORF">DASC09_055240</name>
</gene>
<dbReference type="SUPFAM" id="SSF54277">
    <property type="entry name" value="CAD &amp; PB1 domains"/>
    <property type="match status" value="1"/>
</dbReference>
<evidence type="ECO:0000256" key="4">
    <source>
        <dbReference type="SAM" id="MobiDB-lite"/>
    </source>
</evidence>
<evidence type="ECO:0000259" key="6">
    <source>
        <dbReference type="PROSITE" id="PS50195"/>
    </source>
</evidence>
<feature type="domain" description="PX" evidence="6">
    <location>
        <begin position="368"/>
        <end position="485"/>
    </location>
</feature>
<dbReference type="GO" id="GO:0035091">
    <property type="term" value="F:phosphatidylinositol binding"/>
    <property type="evidence" value="ECO:0007669"/>
    <property type="project" value="InterPro"/>
</dbReference>
<dbReference type="InterPro" id="IPR036871">
    <property type="entry name" value="PX_dom_sf"/>
</dbReference>
<feature type="domain" description="SH3" evidence="5">
    <location>
        <begin position="62"/>
        <end position="124"/>
    </location>
</feature>